<dbReference type="AlphaFoldDB" id="A0A9P5CC07"/>
<sequence length="94" mass="10996">MILSAWPARSHFVFKTWNVFLAKMAMYRFSRNIFMLGSLVCHGLNMLILCWMLKHTTPICELSCYKASTILLMRKPPCREQRRNPKLHPVSGLL</sequence>
<evidence type="ECO:0000256" key="1">
    <source>
        <dbReference type="SAM" id="Phobius"/>
    </source>
</evidence>
<keyword evidence="1" id="KW-0812">Transmembrane</keyword>
<protein>
    <submittedName>
        <fullName evidence="2">Uncharacterized protein</fullName>
    </submittedName>
</protein>
<proteinExistence type="predicted"/>
<feature type="transmembrane region" description="Helical" evidence="1">
    <location>
        <begin position="33"/>
        <end position="54"/>
    </location>
</feature>
<keyword evidence="1" id="KW-0472">Membrane</keyword>
<comment type="caution">
    <text evidence="2">The sequence shown here is derived from an EMBL/GenBank/DDBJ whole genome shotgun (WGS) entry which is preliminary data.</text>
</comment>
<organism evidence="2 3">
    <name type="scientific">Trichoderma lentiforme</name>
    <dbReference type="NCBI Taxonomy" id="1567552"/>
    <lineage>
        <taxon>Eukaryota</taxon>
        <taxon>Fungi</taxon>
        <taxon>Dikarya</taxon>
        <taxon>Ascomycota</taxon>
        <taxon>Pezizomycotina</taxon>
        <taxon>Sordariomycetes</taxon>
        <taxon>Hypocreomycetidae</taxon>
        <taxon>Hypocreales</taxon>
        <taxon>Hypocreaceae</taxon>
        <taxon>Trichoderma</taxon>
    </lineage>
</organism>
<reference evidence="2 3" key="1">
    <citation type="submission" date="2018-06" db="EMBL/GenBank/DDBJ databases">
        <title>Genome analysis of cellulolytic fungus Trichoderma lentiforme CFAM-422.</title>
        <authorList>
            <person name="Steindorff A.S."/>
            <person name="Formighieri E.F."/>
            <person name="Midorikawa G.E.O."/>
            <person name="Tamietti M.S."/>
            <person name="Ramos E.Z."/>
            <person name="Silva A.S."/>
            <person name="Bon E.P.S."/>
            <person name="Mendes T.D."/>
            <person name="Damaso M.C.T."/>
            <person name="Favaro L.C.L."/>
        </authorList>
    </citation>
    <scope>NUCLEOTIDE SEQUENCE [LARGE SCALE GENOMIC DNA]</scope>
    <source>
        <strain evidence="2 3">CFAM-422</strain>
    </source>
</reference>
<accession>A0A9P5CC07</accession>
<dbReference type="Proteomes" id="UP000801864">
    <property type="component" value="Unassembled WGS sequence"/>
</dbReference>
<name>A0A9P5CC07_9HYPO</name>
<keyword evidence="3" id="KW-1185">Reference proteome</keyword>
<dbReference type="EMBL" id="QLNT01000010">
    <property type="protein sequence ID" value="KAF3071760.1"/>
    <property type="molecule type" value="Genomic_DNA"/>
</dbReference>
<gene>
    <name evidence="2" type="ORF">CFAM422_006115</name>
</gene>
<evidence type="ECO:0000313" key="3">
    <source>
        <dbReference type="Proteomes" id="UP000801864"/>
    </source>
</evidence>
<evidence type="ECO:0000313" key="2">
    <source>
        <dbReference type="EMBL" id="KAF3071760.1"/>
    </source>
</evidence>
<keyword evidence="1" id="KW-1133">Transmembrane helix</keyword>